<dbReference type="OrthoDB" id="308383at2759"/>
<dbReference type="STRING" id="112090.W4FYI1"/>
<dbReference type="InterPro" id="IPR046341">
    <property type="entry name" value="SET_dom_sf"/>
</dbReference>
<dbReference type="PROSITE" id="PS50868">
    <property type="entry name" value="POST_SET"/>
    <property type="match status" value="1"/>
</dbReference>
<dbReference type="SMART" id="SM00249">
    <property type="entry name" value="PHD"/>
    <property type="match status" value="1"/>
</dbReference>
<evidence type="ECO:0000256" key="3">
    <source>
        <dbReference type="ARBA" id="ARBA00022454"/>
    </source>
</evidence>
<dbReference type="InterPro" id="IPR019786">
    <property type="entry name" value="Zinc_finger_PHD-type_CS"/>
</dbReference>
<dbReference type="PANTHER" id="PTHR22884">
    <property type="entry name" value="SET DOMAIN PROTEINS"/>
    <property type="match status" value="1"/>
</dbReference>
<dbReference type="VEuPathDB" id="FungiDB:H257_12830"/>
<dbReference type="GO" id="GO:0005634">
    <property type="term" value="C:nucleus"/>
    <property type="evidence" value="ECO:0007669"/>
    <property type="project" value="UniProtKB-SubCell"/>
</dbReference>
<dbReference type="InterPro" id="IPR003616">
    <property type="entry name" value="Post-SET_dom"/>
</dbReference>
<dbReference type="SMART" id="SM00317">
    <property type="entry name" value="SET"/>
    <property type="match status" value="1"/>
</dbReference>
<dbReference type="Pfam" id="PF00856">
    <property type="entry name" value="SET"/>
    <property type="match status" value="1"/>
</dbReference>
<proteinExistence type="predicted"/>
<dbReference type="InterPro" id="IPR001214">
    <property type="entry name" value="SET_dom"/>
</dbReference>
<evidence type="ECO:0000256" key="12">
    <source>
        <dbReference type="PROSITE-ProRule" id="PRU00146"/>
    </source>
</evidence>
<dbReference type="PROSITE" id="PS50016">
    <property type="entry name" value="ZF_PHD_2"/>
    <property type="match status" value="1"/>
</dbReference>
<feature type="domain" description="SET" evidence="15">
    <location>
        <begin position="182"/>
        <end position="308"/>
    </location>
</feature>
<evidence type="ECO:0000256" key="13">
    <source>
        <dbReference type="SAM" id="MobiDB-lite"/>
    </source>
</evidence>
<evidence type="ECO:0000256" key="6">
    <source>
        <dbReference type="ARBA" id="ARBA00022691"/>
    </source>
</evidence>
<keyword evidence="10" id="KW-0156">Chromatin regulator</keyword>
<feature type="compositionally biased region" description="Polar residues" evidence="13">
    <location>
        <begin position="7"/>
        <end position="24"/>
    </location>
</feature>
<keyword evidence="9" id="KW-0862">Zinc</keyword>
<evidence type="ECO:0000259" key="17">
    <source>
        <dbReference type="PROSITE" id="PS51215"/>
    </source>
</evidence>
<dbReference type="InterPro" id="IPR011011">
    <property type="entry name" value="Znf_FYVE_PHD"/>
</dbReference>
<dbReference type="Gene3D" id="3.30.40.10">
    <property type="entry name" value="Zinc/RING finger domain, C3HC4 (zinc finger)"/>
    <property type="match status" value="1"/>
</dbReference>
<organism evidence="18">
    <name type="scientific">Aphanomyces astaci</name>
    <name type="common">Crayfish plague agent</name>
    <dbReference type="NCBI Taxonomy" id="112090"/>
    <lineage>
        <taxon>Eukaryota</taxon>
        <taxon>Sar</taxon>
        <taxon>Stramenopiles</taxon>
        <taxon>Oomycota</taxon>
        <taxon>Saprolegniomycetes</taxon>
        <taxon>Saprolegniales</taxon>
        <taxon>Verrucalvaceae</taxon>
        <taxon>Aphanomyces</taxon>
    </lineage>
</organism>
<evidence type="ECO:0008006" key="19">
    <source>
        <dbReference type="Google" id="ProtNLM"/>
    </source>
</evidence>
<dbReference type="InterPro" id="IPR013083">
    <property type="entry name" value="Znf_RING/FYVE/PHD"/>
</dbReference>
<evidence type="ECO:0000256" key="4">
    <source>
        <dbReference type="ARBA" id="ARBA00022603"/>
    </source>
</evidence>
<keyword evidence="11" id="KW-0539">Nucleus</keyword>
<evidence type="ECO:0000256" key="8">
    <source>
        <dbReference type="ARBA" id="ARBA00022771"/>
    </source>
</evidence>
<dbReference type="Pfam" id="PF00628">
    <property type="entry name" value="PHD"/>
    <property type="match status" value="1"/>
</dbReference>
<dbReference type="GO" id="GO:0005694">
    <property type="term" value="C:chromosome"/>
    <property type="evidence" value="ECO:0007669"/>
    <property type="project" value="UniProtKB-SubCell"/>
</dbReference>
<evidence type="ECO:0000256" key="10">
    <source>
        <dbReference type="ARBA" id="ARBA00022853"/>
    </source>
</evidence>
<evidence type="ECO:0000313" key="18">
    <source>
        <dbReference type="EMBL" id="ETV72026.1"/>
    </source>
</evidence>
<feature type="region of interest" description="Disordered" evidence="13">
    <location>
        <begin position="605"/>
        <end position="630"/>
    </location>
</feature>
<dbReference type="SUPFAM" id="SSF57903">
    <property type="entry name" value="FYVE/PHD zinc finger"/>
    <property type="match status" value="1"/>
</dbReference>
<feature type="domain" description="Post-SET" evidence="16">
    <location>
        <begin position="315"/>
        <end position="331"/>
    </location>
</feature>
<dbReference type="GO" id="GO:0042054">
    <property type="term" value="F:histone methyltransferase activity"/>
    <property type="evidence" value="ECO:0007669"/>
    <property type="project" value="InterPro"/>
</dbReference>
<dbReference type="Gene3D" id="2.170.270.10">
    <property type="entry name" value="SET domain"/>
    <property type="match status" value="1"/>
</dbReference>
<dbReference type="PROSITE" id="PS51215">
    <property type="entry name" value="AWS"/>
    <property type="match status" value="1"/>
</dbReference>
<dbReference type="PROSITE" id="PS01359">
    <property type="entry name" value="ZF_PHD_1"/>
    <property type="match status" value="1"/>
</dbReference>
<feature type="domain" description="AWS" evidence="17">
    <location>
        <begin position="116"/>
        <end position="188"/>
    </location>
</feature>
<comment type="subcellular location">
    <subcellularLocation>
        <location evidence="2">Chromosome</location>
    </subcellularLocation>
    <subcellularLocation>
        <location evidence="1">Nucleus</location>
    </subcellularLocation>
</comment>
<feature type="region of interest" description="Disordered" evidence="13">
    <location>
        <begin position="1"/>
        <end position="25"/>
    </location>
</feature>
<gene>
    <name evidence="18" type="ORF">H257_12830</name>
</gene>
<keyword evidence="7" id="KW-0479">Metal-binding</keyword>
<evidence type="ECO:0000259" key="14">
    <source>
        <dbReference type="PROSITE" id="PS50016"/>
    </source>
</evidence>
<evidence type="ECO:0000259" key="16">
    <source>
        <dbReference type="PROSITE" id="PS50868"/>
    </source>
</evidence>
<evidence type="ECO:0000256" key="2">
    <source>
        <dbReference type="ARBA" id="ARBA00004286"/>
    </source>
</evidence>
<keyword evidence="3" id="KW-0158">Chromosome</keyword>
<dbReference type="GO" id="GO:0008270">
    <property type="term" value="F:zinc ion binding"/>
    <property type="evidence" value="ECO:0007669"/>
    <property type="project" value="UniProtKB-KW"/>
</dbReference>
<evidence type="ECO:0000256" key="5">
    <source>
        <dbReference type="ARBA" id="ARBA00022679"/>
    </source>
</evidence>
<accession>W4FYI1</accession>
<feature type="domain" description="PHD-type" evidence="14">
    <location>
        <begin position="523"/>
        <end position="570"/>
    </location>
</feature>
<dbReference type="InterPro" id="IPR019787">
    <property type="entry name" value="Znf_PHD-finger"/>
</dbReference>
<keyword evidence="4" id="KW-0489">Methyltransferase</keyword>
<keyword evidence="8 12" id="KW-0863">Zinc-finger</keyword>
<dbReference type="EMBL" id="KI913156">
    <property type="protein sequence ID" value="ETV72026.1"/>
    <property type="molecule type" value="Genomic_DNA"/>
</dbReference>
<reference evidence="18" key="1">
    <citation type="submission" date="2013-12" db="EMBL/GenBank/DDBJ databases">
        <title>The Genome Sequence of Aphanomyces astaci APO3.</title>
        <authorList>
            <consortium name="The Broad Institute Genomics Platform"/>
            <person name="Russ C."/>
            <person name="Tyler B."/>
            <person name="van West P."/>
            <person name="Dieguez-Uribeondo J."/>
            <person name="Young S.K."/>
            <person name="Zeng Q."/>
            <person name="Gargeya S."/>
            <person name="Fitzgerald M."/>
            <person name="Abouelleil A."/>
            <person name="Alvarado L."/>
            <person name="Chapman S.B."/>
            <person name="Gainer-Dewar J."/>
            <person name="Goldberg J."/>
            <person name="Griggs A."/>
            <person name="Gujja S."/>
            <person name="Hansen M."/>
            <person name="Howarth C."/>
            <person name="Imamovic A."/>
            <person name="Ireland A."/>
            <person name="Larimer J."/>
            <person name="McCowan C."/>
            <person name="Murphy C."/>
            <person name="Pearson M."/>
            <person name="Poon T.W."/>
            <person name="Priest M."/>
            <person name="Roberts A."/>
            <person name="Saif S."/>
            <person name="Shea T."/>
            <person name="Sykes S."/>
            <person name="Wortman J."/>
            <person name="Nusbaum C."/>
            <person name="Birren B."/>
        </authorList>
    </citation>
    <scope>NUCLEOTIDE SEQUENCE [LARGE SCALE GENOMIC DNA]</scope>
    <source>
        <strain evidence="18">APO3</strain>
    </source>
</reference>
<dbReference type="AlphaFoldDB" id="W4FYI1"/>
<evidence type="ECO:0000256" key="11">
    <source>
        <dbReference type="ARBA" id="ARBA00023242"/>
    </source>
</evidence>
<sequence length="630" mass="69710">MGPRLRGNSSAASVATPSGAQQPPRTLAKRVFKALRKQVPCVASDFVLPFRHQAPLATYFHDLANATAGISDYTLDFTPDEFTAAEAVELTWVPPKYAKTSKNVYIVKKAPMAQASASSRCTCYGQDHQRGSSSRPTASTSSVAVKHKDVSYCTDTCHNKLVLIECGKDTCSAPDPTKCRNRPFQHKATKSTRVEYMGPKGFGLVADTSIEAGDFVVEYVGEVIDEAMAADRRAANIASGQTHTYMLEMEKDILIDAQYKGNVSRFINHSCAPNCSAQKWTCEGDILRIGIVALAPIARGEEITFDYQFTHVGAQSVACHCGAATCKGQMGFKKRDSVKADDKPGDGDQPWPRPIKVSSLALFKSAHLNRDWIDEFGYARKRLFLSHAVPDDVDIDTYFLSTRPTKRQTTPSNWYHRVLTHPPVPCTSFLAGGLLDYSTLLLRESVTTKTMPCSKPRPRRKSLLESRYQLIKDVHEFAEGRSVWNRRLRVTQNQLDVGRIYRFVENIENGVHHQHGETNDLNEDACHRCGTAGELICCDGCPAAFHLSCAGLHRLPPPTVDWYCQTCKRSKSVVSASQRTAQANAIFQVGPAPETKRWLKRKVGRPKKLVVPSREPVNTSTASPDRVDMA</sequence>
<keyword evidence="5" id="KW-0808">Transferase</keyword>
<evidence type="ECO:0000259" key="15">
    <source>
        <dbReference type="PROSITE" id="PS50280"/>
    </source>
</evidence>
<protein>
    <recommendedName>
        <fullName evidence="19">Histone-lysine N-methyltransferase</fullName>
    </recommendedName>
</protein>
<dbReference type="InterPro" id="IPR006560">
    <property type="entry name" value="AWS_dom"/>
</dbReference>
<dbReference type="GO" id="GO:0032259">
    <property type="term" value="P:methylation"/>
    <property type="evidence" value="ECO:0007669"/>
    <property type="project" value="UniProtKB-KW"/>
</dbReference>
<dbReference type="SUPFAM" id="SSF82199">
    <property type="entry name" value="SET domain"/>
    <property type="match status" value="1"/>
</dbReference>
<dbReference type="Pfam" id="PF17907">
    <property type="entry name" value="AWS"/>
    <property type="match status" value="1"/>
</dbReference>
<evidence type="ECO:0000256" key="7">
    <source>
        <dbReference type="ARBA" id="ARBA00022723"/>
    </source>
</evidence>
<evidence type="ECO:0000256" key="1">
    <source>
        <dbReference type="ARBA" id="ARBA00004123"/>
    </source>
</evidence>
<dbReference type="GeneID" id="20814826"/>
<dbReference type="PROSITE" id="PS50280">
    <property type="entry name" value="SET"/>
    <property type="match status" value="1"/>
</dbReference>
<dbReference type="InterPro" id="IPR001965">
    <property type="entry name" value="Znf_PHD"/>
</dbReference>
<name>W4FYI1_APHAT</name>
<dbReference type="InterPro" id="IPR050777">
    <property type="entry name" value="SET2_Histone-Lys_MeTrsfase"/>
</dbReference>
<keyword evidence="6" id="KW-0949">S-adenosyl-L-methionine</keyword>
<evidence type="ECO:0000256" key="9">
    <source>
        <dbReference type="ARBA" id="ARBA00022833"/>
    </source>
</evidence>
<dbReference type="RefSeq" id="XP_009838469.1">
    <property type="nucleotide sequence ID" value="XM_009840167.1"/>
</dbReference>